<dbReference type="Proteomes" id="UP000432015">
    <property type="component" value="Unassembled WGS sequence"/>
</dbReference>
<organism evidence="1 2">
    <name type="scientific">Actinomadura litoris</name>
    <dbReference type="NCBI Taxonomy" id="2678616"/>
    <lineage>
        <taxon>Bacteria</taxon>
        <taxon>Bacillati</taxon>
        <taxon>Actinomycetota</taxon>
        <taxon>Actinomycetes</taxon>
        <taxon>Streptosporangiales</taxon>
        <taxon>Thermomonosporaceae</taxon>
        <taxon>Actinomadura</taxon>
    </lineage>
</organism>
<gene>
    <name evidence="1" type="ORF">GNZ18_01425</name>
</gene>
<dbReference type="EMBL" id="WOFH01000001">
    <property type="protein sequence ID" value="MUN35269.1"/>
    <property type="molecule type" value="Genomic_DNA"/>
</dbReference>
<sequence length="51" mass="5671">MRQPHGDDGLTATFFCKDPESQGDIECDALYSTDRDSWIVQGKRRGPEVAA</sequence>
<evidence type="ECO:0000313" key="1">
    <source>
        <dbReference type="EMBL" id="MUN35269.1"/>
    </source>
</evidence>
<evidence type="ECO:0000313" key="2">
    <source>
        <dbReference type="Proteomes" id="UP000432015"/>
    </source>
</evidence>
<protein>
    <submittedName>
        <fullName evidence="1">Uncharacterized protein</fullName>
    </submittedName>
</protein>
<comment type="caution">
    <text evidence="1">The sequence shown here is derived from an EMBL/GenBank/DDBJ whole genome shotgun (WGS) entry which is preliminary data.</text>
</comment>
<dbReference type="RefSeq" id="WP_156214233.1">
    <property type="nucleotide sequence ID" value="NZ_WOFH01000001.1"/>
</dbReference>
<name>A0A7K1KSX6_9ACTN</name>
<proteinExistence type="predicted"/>
<accession>A0A7K1KSX6</accession>
<keyword evidence="2" id="KW-1185">Reference proteome</keyword>
<dbReference type="AlphaFoldDB" id="A0A7K1KSX6"/>
<reference evidence="1 2" key="1">
    <citation type="submission" date="2019-11" db="EMBL/GenBank/DDBJ databases">
        <authorList>
            <person name="Cao P."/>
        </authorList>
    </citation>
    <scope>NUCLEOTIDE SEQUENCE [LARGE SCALE GENOMIC DNA]</scope>
    <source>
        <strain evidence="1 2">NEAU-AAG5</strain>
    </source>
</reference>